<dbReference type="Gene3D" id="1.10.10.10">
    <property type="entry name" value="Winged helix-like DNA-binding domain superfamily/Winged helix DNA-binding domain"/>
    <property type="match status" value="1"/>
</dbReference>
<dbReference type="PROSITE" id="PS50931">
    <property type="entry name" value="HTH_LYSR"/>
    <property type="match status" value="1"/>
</dbReference>
<evidence type="ECO:0000256" key="2">
    <source>
        <dbReference type="ARBA" id="ARBA00023015"/>
    </source>
</evidence>
<sequence length="310" mass="35363">MNWNQLQYVITIAEEKSITKAAQKLYISQPSLSLSIQALEKETGIPLFERNRGEMKLTYAGSLFYEWAISTLHSHTQLEWKLGDIVSGSRTLIRLGLSPHRSERLLAPVLERFYSMYENCDIQIIEQPTYILRQMLEEDKLDLILDISSPDTINYESELLVKESFVLAIPDSLCPFSDPSQKEEDISATPQIHLPALSAIPFILLSEDHDLGKISRKICETAAFHPNIRCICTSSNTAFSLARRGMGATFLPEIYARTTSFPNIHFFTPDHFHDTRDICAVYRKNIYHHAQFQALLALLREIVPAIYRAA</sequence>
<keyword evidence="4" id="KW-0804">Transcription</keyword>
<dbReference type="InterPro" id="IPR005119">
    <property type="entry name" value="LysR_subst-bd"/>
</dbReference>
<dbReference type="RefSeq" id="WP_008372012.1">
    <property type="nucleotide sequence ID" value="NZ_CP070062.1"/>
</dbReference>
<dbReference type="Gene3D" id="3.40.190.290">
    <property type="match status" value="1"/>
</dbReference>
<dbReference type="SUPFAM" id="SSF53850">
    <property type="entry name" value="Periplasmic binding protein-like II"/>
    <property type="match status" value="1"/>
</dbReference>
<dbReference type="PANTHER" id="PTHR30419:SF28">
    <property type="entry name" value="HTH-TYPE TRANSCRIPTIONAL REGULATOR BSDA"/>
    <property type="match status" value="1"/>
</dbReference>
<dbReference type="PANTHER" id="PTHR30419">
    <property type="entry name" value="HTH-TYPE TRANSCRIPTIONAL REGULATOR YBHD"/>
    <property type="match status" value="1"/>
</dbReference>
<accession>A0A173TNN5</accession>
<evidence type="ECO:0000256" key="1">
    <source>
        <dbReference type="ARBA" id="ARBA00009437"/>
    </source>
</evidence>
<dbReference type="Proteomes" id="UP000095727">
    <property type="component" value="Unassembled WGS sequence"/>
</dbReference>
<dbReference type="Pfam" id="PF03466">
    <property type="entry name" value="LysR_substrate"/>
    <property type="match status" value="1"/>
</dbReference>
<evidence type="ECO:0000313" key="5">
    <source>
        <dbReference type="EMBL" id="CUN03617.1"/>
    </source>
</evidence>
<evidence type="ECO:0000313" key="6">
    <source>
        <dbReference type="Proteomes" id="UP000095727"/>
    </source>
</evidence>
<dbReference type="PRINTS" id="PR00039">
    <property type="entry name" value="HTHLYSR"/>
</dbReference>
<dbReference type="InterPro" id="IPR000847">
    <property type="entry name" value="LysR_HTH_N"/>
</dbReference>
<evidence type="ECO:0000256" key="4">
    <source>
        <dbReference type="ARBA" id="ARBA00023163"/>
    </source>
</evidence>
<gene>
    <name evidence="5" type="primary">cynR_4</name>
    <name evidence="5" type="ORF">ERS852574_02293</name>
</gene>
<reference evidence="5 6" key="1">
    <citation type="submission" date="2015-09" db="EMBL/GenBank/DDBJ databases">
        <authorList>
            <consortium name="Pathogen Informatics"/>
        </authorList>
    </citation>
    <scope>NUCLEOTIDE SEQUENCE [LARGE SCALE GENOMIC DNA]</scope>
    <source>
        <strain evidence="5 6">2789STDY5834962</strain>
    </source>
</reference>
<dbReference type="InterPro" id="IPR050950">
    <property type="entry name" value="HTH-type_LysR_regulators"/>
</dbReference>
<dbReference type="GO" id="GO:0003677">
    <property type="term" value="F:DNA binding"/>
    <property type="evidence" value="ECO:0007669"/>
    <property type="project" value="UniProtKB-KW"/>
</dbReference>
<name>A0A173TNN5_9FIRM</name>
<dbReference type="CDD" id="cd05466">
    <property type="entry name" value="PBP2_LTTR_substrate"/>
    <property type="match status" value="1"/>
</dbReference>
<dbReference type="InterPro" id="IPR036388">
    <property type="entry name" value="WH-like_DNA-bd_sf"/>
</dbReference>
<dbReference type="GO" id="GO:0005829">
    <property type="term" value="C:cytosol"/>
    <property type="evidence" value="ECO:0007669"/>
    <property type="project" value="TreeGrafter"/>
</dbReference>
<dbReference type="FunFam" id="1.10.10.10:FF:000001">
    <property type="entry name" value="LysR family transcriptional regulator"/>
    <property type="match status" value="1"/>
</dbReference>
<dbReference type="GeneID" id="92824074"/>
<proteinExistence type="inferred from homology"/>
<keyword evidence="3" id="KW-0238">DNA-binding</keyword>
<organism evidence="5 6">
    <name type="scientific">Coprococcus comes</name>
    <dbReference type="NCBI Taxonomy" id="410072"/>
    <lineage>
        <taxon>Bacteria</taxon>
        <taxon>Bacillati</taxon>
        <taxon>Bacillota</taxon>
        <taxon>Clostridia</taxon>
        <taxon>Lachnospirales</taxon>
        <taxon>Lachnospiraceae</taxon>
        <taxon>Coprococcus</taxon>
    </lineage>
</organism>
<protein>
    <submittedName>
        <fullName evidence="5">Cyn operon transcriptional activator</fullName>
    </submittedName>
</protein>
<dbReference type="InterPro" id="IPR036390">
    <property type="entry name" value="WH_DNA-bd_sf"/>
</dbReference>
<dbReference type="SUPFAM" id="SSF46785">
    <property type="entry name" value="Winged helix' DNA-binding domain"/>
    <property type="match status" value="1"/>
</dbReference>
<dbReference type="GO" id="GO:0003700">
    <property type="term" value="F:DNA-binding transcription factor activity"/>
    <property type="evidence" value="ECO:0007669"/>
    <property type="project" value="InterPro"/>
</dbReference>
<dbReference type="EMBL" id="CYXR01000017">
    <property type="protein sequence ID" value="CUN03617.1"/>
    <property type="molecule type" value="Genomic_DNA"/>
</dbReference>
<evidence type="ECO:0000256" key="3">
    <source>
        <dbReference type="ARBA" id="ARBA00023125"/>
    </source>
</evidence>
<dbReference type="AlphaFoldDB" id="A0A173TNN5"/>
<comment type="similarity">
    <text evidence="1">Belongs to the LysR transcriptional regulatory family.</text>
</comment>
<dbReference type="Pfam" id="PF00126">
    <property type="entry name" value="HTH_1"/>
    <property type="match status" value="1"/>
</dbReference>
<keyword evidence="2" id="KW-0805">Transcription regulation</keyword>